<keyword evidence="5" id="KW-0547">Nucleotide-binding</keyword>
<dbReference type="InterPro" id="IPR011712">
    <property type="entry name" value="Sig_transdc_His_kin_sub3_dim/P"/>
</dbReference>
<evidence type="ECO:0000256" key="8">
    <source>
        <dbReference type="ARBA" id="ARBA00023012"/>
    </source>
</evidence>
<dbReference type="InterPro" id="IPR050482">
    <property type="entry name" value="Sensor_HK_TwoCompSys"/>
</dbReference>
<sequence length="398" mass="41059">MIRTVRDVLPRPWWWDAGIALLTVAVGIASMSLVPVRFAVDVPPAAPWVRLALVAAVAAPQLLRTRRPGLALVLVVPLAAADIAAGFSPASALALWDLLYCAVLHGSAAVSRRTQRAGPALYALALAGLALSGASTALLVASAFTGAGLLLLPVWWAAEVRRPTREALAQREAAEQAARIAALDRRAAVADERARIARELHDSVAGHLAAIALQSQAALRTPAPAARERVLGSVRENSVRALEEMRALIGVLRTGPGGETGEPASTAPRLADLPALVESARAGGLEVEVDGVPVDDVPGPVDLTAYRIVQEALTNVSVHAPGASVRVAVGREGGTVLLLEVINSLADGAAGAREHVGAGSGVEGMRVRAAAVGGELEAGRHDDRWRVAARLPLDGGAP</sequence>
<evidence type="ECO:0000256" key="6">
    <source>
        <dbReference type="ARBA" id="ARBA00022777"/>
    </source>
</evidence>
<dbReference type="RefSeq" id="WP_337697896.1">
    <property type="nucleotide sequence ID" value="NZ_JBBEGN010000021.1"/>
</dbReference>
<dbReference type="InterPro" id="IPR036890">
    <property type="entry name" value="HATPase_C_sf"/>
</dbReference>
<dbReference type="Gene3D" id="1.20.5.1930">
    <property type="match status" value="1"/>
</dbReference>
<keyword evidence="4" id="KW-0808">Transferase</keyword>
<keyword evidence="8" id="KW-0902">Two-component regulatory system</keyword>
<evidence type="ECO:0000256" key="7">
    <source>
        <dbReference type="ARBA" id="ARBA00022840"/>
    </source>
</evidence>
<feature type="domain" description="Signal transduction histidine kinase subgroup 3 dimerisation and phosphoacceptor" evidence="10">
    <location>
        <begin position="192"/>
        <end position="255"/>
    </location>
</feature>
<dbReference type="EC" id="2.7.13.3" evidence="2"/>
<evidence type="ECO:0000256" key="4">
    <source>
        <dbReference type="ARBA" id="ARBA00022679"/>
    </source>
</evidence>
<reference evidence="11 12" key="1">
    <citation type="submission" date="2024-03" db="EMBL/GenBank/DDBJ databases">
        <title>Actinomycetospora sp. OC33-EN08, a novel actinomycete isolated from wild orchid (Aerides multiflora).</title>
        <authorList>
            <person name="Suriyachadkun C."/>
        </authorList>
    </citation>
    <scope>NUCLEOTIDE SEQUENCE [LARGE SCALE GENOMIC DNA]</scope>
    <source>
        <strain evidence="11 12">OC33-EN08</strain>
    </source>
</reference>
<protein>
    <recommendedName>
        <fullName evidence="2">histidine kinase</fullName>
        <ecNumber evidence="2">2.7.13.3</ecNumber>
    </recommendedName>
</protein>
<keyword evidence="7" id="KW-0067">ATP-binding</keyword>
<keyword evidence="9" id="KW-0472">Membrane</keyword>
<dbReference type="PANTHER" id="PTHR24421">
    <property type="entry name" value="NITRATE/NITRITE SENSOR PROTEIN NARX-RELATED"/>
    <property type="match status" value="1"/>
</dbReference>
<feature type="transmembrane region" description="Helical" evidence="9">
    <location>
        <begin position="12"/>
        <end position="33"/>
    </location>
</feature>
<evidence type="ECO:0000256" key="2">
    <source>
        <dbReference type="ARBA" id="ARBA00012438"/>
    </source>
</evidence>
<name>A0ABU8MVH6_9PSEU</name>
<accession>A0ABU8MVH6</accession>
<evidence type="ECO:0000313" key="12">
    <source>
        <dbReference type="Proteomes" id="UP001385809"/>
    </source>
</evidence>
<evidence type="ECO:0000256" key="5">
    <source>
        <dbReference type="ARBA" id="ARBA00022741"/>
    </source>
</evidence>
<gene>
    <name evidence="11" type="ORF">WCD74_26465</name>
</gene>
<keyword evidence="12" id="KW-1185">Reference proteome</keyword>
<comment type="catalytic activity">
    <reaction evidence="1">
        <text>ATP + protein L-histidine = ADP + protein N-phospho-L-histidine.</text>
        <dbReference type="EC" id="2.7.13.3"/>
    </reaction>
</comment>
<keyword evidence="9" id="KW-1133">Transmembrane helix</keyword>
<dbReference type="EMBL" id="JBBEGN010000021">
    <property type="protein sequence ID" value="MEJ2871329.1"/>
    <property type="molecule type" value="Genomic_DNA"/>
</dbReference>
<keyword evidence="6 11" id="KW-0418">Kinase</keyword>
<dbReference type="PANTHER" id="PTHR24421:SF10">
    <property type="entry name" value="NITRATE_NITRITE SENSOR PROTEIN NARQ"/>
    <property type="match status" value="1"/>
</dbReference>
<organism evidence="11 12">
    <name type="scientific">Actinomycetospora aurantiaca</name>
    <dbReference type="NCBI Taxonomy" id="3129233"/>
    <lineage>
        <taxon>Bacteria</taxon>
        <taxon>Bacillati</taxon>
        <taxon>Actinomycetota</taxon>
        <taxon>Actinomycetes</taxon>
        <taxon>Pseudonocardiales</taxon>
        <taxon>Pseudonocardiaceae</taxon>
        <taxon>Actinomycetospora</taxon>
    </lineage>
</organism>
<feature type="transmembrane region" description="Helical" evidence="9">
    <location>
        <begin position="123"/>
        <end position="156"/>
    </location>
</feature>
<evidence type="ECO:0000256" key="3">
    <source>
        <dbReference type="ARBA" id="ARBA00022553"/>
    </source>
</evidence>
<evidence type="ECO:0000256" key="9">
    <source>
        <dbReference type="SAM" id="Phobius"/>
    </source>
</evidence>
<proteinExistence type="predicted"/>
<evidence type="ECO:0000259" key="10">
    <source>
        <dbReference type="Pfam" id="PF07730"/>
    </source>
</evidence>
<keyword evidence="3" id="KW-0597">Phosphoprotein</keyword>
<keyword evidence="9" id="KW-0812">Transmembrane</keyword>
<dbReference type="Gene3D" id="3.30.565.10">
    <property type="entry name" value="Histidine kinase-like ATPase, C-terminal domain"/>
    <property type="match status" value="1"/>
</dbReference>
<dbReference type="CDD" id="cd16917">
    <property type="entry name" value="HATPase_UhpB-NarQ-NarX-like"/>
    <property type="match status" value="1"/>
</dbReference>
<comment type="caution">
    <text evidence="11">The sequence shown here is derived from an EMBL/GenBank/DDBJ whole genome shotgun (WGS) entry which is preliminary data.</text>
</comment>
<evidence type="ECO:0000256" key="1">
    <source>
        <dbReference type="ARBA" id="ARBA00000085"/>
    </source>
</evidence>
<dbReference type="Proteomes" id="UP001385809">
    <property type="component" value="Unassembled WGS sequence"/>
</dbReference>
<dbReference type="Pfam" id="PF07730">
    <property type="entry name" value="HisKA_3"/>
    <property type="match status" value="1"/>
</dbReference>
<dbReference type="GO" id="GO:0016301">
    <property type="term" value="F:kinase activity"/>
    <property type="evidence" value="ECO:0007669"/>
    <property type="project" value="UniProtKB-KW"/>
</dbReference>
<evidence type="ECO:0000313" key="11">
    <source>
        <dbReference type="EMBL" id="MEJ2871329.1"/>
    </source>
</evidence>